<dbReference type="Proteomes" id="UP000325313">
    <property type="component" value="Unassembled WGS sequence"/>
</dbReference>
<sequence length="150" mass="17091">MDIFHFTLRSQHHSKIEIEIEIQTQIEIEIEIQTQIEIEIEMWTEIEIEMSKSISSSPANNQSQNLNHQQLISEQLQLTWNKLGQPRPQDKFDWNQTLPNLMTEQKACIAGMSDGQVARTVGSGQTTVSLIVSRAWTRGTVKTAEKSGLD</sequence>
<dbReference type="EMBL" id="VDEP01000342">
    <property type="protein sequence ID" value="KAA1099242.1"/>
    <property type="molecule type" value="Genomic_DNA"/>
</dbReference>
<evidence type="ECO:0000313" key="1">
    <source>
        <dbReference type="EMBL" id="KAA1084526.1"/>
    </source>
</evidence>
<evidence type="ECO:0000313" key="3">
    <source>
        <dbReference type="Proteomes" id="UP000324748"/>
    </source>
</evidence>
<proteinExistence type="predicted"/>
<keyword evidence="3" id="KW-1185">Reference proteome</keyword>
<comment type="caution">
    <text evidence="1">The sequence shown here is derived from an EMBL/GenBank/DDBJ whole genome shotgun (WGS) entry which is preliminary data.</text>
</comment>
<name>A0A5B0N757_PUCGR</name>
<dbReference type="EMBL" id="VSWC01000118">
    <property type="protein sequence ID" value="KAA1084526.1"/>
    <property type="molecule type" value="Genomic_DNA"/>
</dbReference>
<accession>A0A5B0N757</accession>
<evidence type="ECO:0000313" key="2">
    <source>
        <dbReference type="EMBL" id="KAA1099242.1"/>
    </source>
</evidence>
<evidence type="ECO:0000313" key="4">
    <source>
        <dbReference type="Proteomes" id="UP000325313"/>
    </source>
</evidence>
<gene>
    <name evidence="1" type="ORF">PGT21_030201</name>
    <name evidence="2" type="ORF">PGTUg99_024688</name>
</gene>
<protein>
    <submittedName>
        <fullName evidence="1">Uncharacterized protein</fullName>
    </submittedName>
</protein>
<reference evidence="3 4" key="1">
    <citation type="submission" date="2019-05" db="EMBL/GenBank/DDBJ databases">
        <title>Emergence of the Ug99 lineage of the wheat stem rust pathogen through somatic hybridization.</title>
        <authorList>
            <person name="Li F."/>
            <person name="Upadhyaya N.M."/>
            <person name="Sperschneider J."/>
            <person name="Matny O."/>
            <person name="Nguyen-Phuc H."/>
            <person name="Mago R."/>
            <person name="Raley C."/>
            <person name="Miller M.E."/>
            <person name="Silverstein K.A.T."/>
            <person name="Henningsen E."/>
            <person name="Hirsch C.D."/>
            <person name="Visser B."/>
            <person name="Pretorius Z.A."/>
            <person name="Steffenson B.J."/>
            <person name="Schwessinger B."/>
            <person name="Dodds P.N."/>
            <person name="Figueroa M."/>
        </authorList>
    </citation>
    <scope>NUCLEOTIDE SEQUENCE [LARGE SCALE GENOMIC DNA]</scope>
    <source>
        <strain evidence="1">21-0</strain>
        <strain evidence="2 4">Ug99</strain>
    </source>
</reference>
<dbReference type="AlphaFoldDB" id="A0A5B0N757"/>
<organism evidence="1 3">
    <name type="scientific">Puccinia graminis f. sp. tritici</name>
    <dbReference type="NCBI Taxonomy" id="56615"/>
    <lineage>
        <taxon>Eukaryota</taxon>
        <taxon>Fungi</taxon>
        <taxon>Dikarya</taxon>
        <taxon>Basidiomycota</taxon>
        <taxon>Pucciniomycotina</taxon>
        <taxon>Pucciniomycetes</taxon>
        <taxon>Pucciniales</taxon>
        <taxon>Pucciniaceae</taxon>
        <taxon>Puccinia</taxon>
    </lineage>
</organism>
<dbReference type="Proteomes" id="UP000324748">
    <property type="component" value="Unassembled WGS sequence"/>
</dbReference>